<sequence>MSEHLPFSQLVSKSQLALLERLSNACAVSGDEQQVRKIVLEEIKPHVDEVRVDALGNVLAVKKSSRADALRVMVDAHMDEVGFMIVDDDKEGLFRFVAVGGIDERTLPGKTVLVGKENIPGVIGAKPIHLTEPGETENKIPLDSLRIDVGAGAAGKVKVGDRATFATRFRRVGDSILGKALDDRLGVATLIELLKNPPDGVELLAAFTVQEEIGLRGARVAAYAFHPDLAIAIDSTPALDLPNWDEHENTGYNTRLGAGAAIYVADSGTLSDPRLIRHLVQTAEELGIPYQFRQPGGGGTDAGAIHRVREGIPSVSISVPGRYAHTAQMVSRLSDWEATLALVFHAVSRLDRSLLLAGR</sequence>
<keyword evidence="5" id="KW-0378">Hydrolase</keyword>
<dbReference type="Proteomes" id="UP000264141">
    <property type="component" value="Unassembled WGS sequence"/>
</dbReference>
<comment type="cofactor">
    <cofactor evidence="8">
        <name>a divalent metal cation</name>
        <dbReference type="ChEBI" id="CHEBI:60240"/>
    </cofactor>
    <text evidence="8">Binds 2 divalent metal cations per subunit.</text>
</comment>
<comment type="caution">
    <text evidence="9">The sequence shown here is derived from an EMBL/GenBank/DDBJ whole genome shotgun (WGS) entry which is preliminary data.</text>
</comment>
<keyword evidence="3" id="KW-0645">Protease</keyword>
<evidence type="ECO:0000256" key="1">
    <source>
        <dbReference type="ARBA" id="ARBA00006272"/>
    </source>
</evidence>
<dbReference type="GO" id="GO:0046872">
    <property type="term" value="F:metal ion binding"/>
    <property type="evidence" value="ECO:0007669"/>
    <property type="project" value="UniProtKB-UniRule"/>
</dbReference>
<evidence type="ECO:0000256" key="2">
    <source>
        <dbReference type="ARBA" id="ARBA00022438"/>
    </source>
</evidence>
<protein>
    <submittedName>
        <fullName evidence="9">M42 family peptidase</fullName>
    </submittedName>
</protein>
<evidence type="ECO:0000256" key="6">
    <source>
        <dbReference type="PIRNR" id="PIRNR001123"/>
    </source>
</evidence>
<accession>A0A3D1JF78</accession>
<keyword evidence="2" id="KW-0031">Aminopeptidase</keyword>
<organism evidence="9 10">
    <name type="scientific">Anaerolinea thermolimosa</name>
    <dbReference type="NCBI Taxonomy" id="229919"/>
    <lineage>
        <taxon>Bacteria</taxon>
        <taxon>Bacillati</taxon>
        <taxon>Chloroflexota</taxon>
        <taxon>Anaerolineae</taxon>
        <taxon>Anaerolineales</taxon>
        <taxon>Anaerolineaceae</taxon>
        <taxon>Anaerolinea</taxon>
    </lineage>
</organism>
<dbReference type="GO" id="GO:0006508">
    <property type="term" value="P:proteolysis"/>
    <property type="evidence" value="ECO:0007669"/>
    <property type="project" value="UniProtKB-KW"/>
</dbReference>
<reference evidence="9 10" key="1">
    <citation type="journal article" date="2018" name="Nat. Biotechnol.">
        <title>A standardized bacterial taxonomy based on genome phylogeny substantially revises the tree of life.</title>
        <authorList>
            <person name="Parks D.H."/>
            <person name="Chuvochina M."/>
            <person name="Waite D.W."/>
            <person name="Rinke C."/>
            <person name="Skarshewski A."/>
            <person name="Chaumeil P.A."/>
            <person name="Hugenholtz P."/>
        </authorList>
    </citation>
    <scope>NUCLEOTIDE SEQUENCE [LARGE SCALE GENOMIC DNA]</scope>
    <source>
        <strain evidence="9">UBA8781</strain>
    </source>
</reference>
<feature type="binding site" evidence="8">
    <location>
        <position position="77"/>
    </location>
    <ligand>
        <name>Zn(2+)</name>
        <dbReference type="ChEBI" id="CHEBI:29105"/>
        <label>1</label>
    </ligand>
</feature>
<dbReference type="SUPFAM" id="SSF101821">
    <property type="entry name" value="Aminopeptidase/glucanase lid domain"/>
    <property type="match status" value="1"/>
</dbReference>
<gene>
    <name evidence="9" type="ORF">DEQ80_04820</name>
</gene>
<dbReference type="InterPro" id="IPR008007">
    <property type="entry name" value="Peptidase_M42"/>
</dbReference>
<evidence type="ECO:0000256" key="3">
    <source>
        <dbReference type="ARBA" id="ARBA00022670"/>
    </source>
</evidence>
<dbReference type="GO" id="GO:0004177">
    <property type="term" value="F:aminopeptidase activity"/>
    <property type="evidence" value="ECO:0007669"/>
    <property type="project" value="UniProtKB-UniRule"/>
</dbReference>
<feature type="binding site" evidence="8">
    <location>
        <position position="182"/>
    </location>
    <ligand>
        <name>Zn(2+)</name>
        <dbReference type="ChEBI" id="CHEBI:29105"/>
        <label>2</label>
    </ligand>
</feature>
<evidence type="ECO:0000256" key="5">
    <source>
        <dbReference type="ARBA" id="ARBA00022801"/>
    </source>
</evidence>
<dbReference type="InterPro" id="IPR023367">
    <property type="entry name" value="Peptidase_M42_dom2"/>
</dbReference>
<dbReference type="EMBL" id="DPBP01000021">
    <property type="protein sequence ID" value="HCE17162.1"/>
    <property type="molecule type" value="Genomic_DNA"/>
</dbReference>
<keyword evidence="4 8" id="KW-0479">Metal-binding</keyword>
<dbReference type="PANTHER" id="PTHR32481">
    <property type="entry name" value="AMINOPEPTIDASE"/>
    <property type="match status" value="1"/>
</dbReference>
<feature type="binding site" evidence="8">
    <location>
        <position position="212"/>
    </location>
    <ligand>
        <name>Zn(2+)</name>
        <dbReference type="ChEBI" id="CHEBI:29105"/>
        <label>2</label>
    </ligand>
</feature>
<dbReference type="Gene3D" id="3.40.630.10">
    <property type="entry name" value="Zn peptidases"/>
    <property type="match status" value="1"/>
</dbReference>
<dbReference type="RefSeq" id="WP_062189358.1">
    <property type="nucleotide sequence ID" value="NZ_DF967965.1"/>
</dbReference>
<dbReference type="STRING" id="229919.GCA_001050195_00459"/>
<name>A0A3D1JF78_9CHLR</name>
<evidence type="ECO:0000256" key="7">
    <source>
        <dbReference type="PIRSR" id="PIRSR001123-1"/>
    </source>
</evidence>
<dbReference type="Gene3D" id="2.40.30.40">
    <property type="entry name" value="Peptidase M42, domain 2"/>
    <property type="match status" value="1"/>
</dbReference>
<dbReference type="SUPFAM" id="SSF53187">
    <property type="entry name" value="Zn-dependent exopeptidases"/>
    <property type="match status" value="1"/>
</dbReference>
<feature type="binding site" evidence="8">
    <location>
        <position position="234"/>
    </location>
    <ligand>
        <name>Zn(2+)</name>
        <dbReference type="ChEBI" id="CHEBI:29105"/>
        <label>1</label>
    </ligand>
</feature>
<dbReference type="PIRSF" id="PIRSF001123">
    <property type="entry name" value="PepA_GA"/>
    <property type="match status" value="1"/>
</dbReference>
<evidence type="ECO:0000256" key="8">
    <source>
        <dbReference type="PIRSR" id="PIRSR001123-2"/>
    </source>
</evidence>
<comment type="similarity">
    <text evidence="1 6">Belongs to the peptidase M42 family.</text>
</comment>
<evidence type="ECO:0000313" key="10">
    <source>
        <dbReference type="Proteomes" id="UP000264141"/>
    </source>
</evidence>
<dbReference type="Pfam" id="PF05343">
    <property type="entry name" value="Peptidase_M42"/>
    <property type="match status" value="1"/>
</dbReference>
<feature type="binding site" evidence="8">
    <location>
        <position position="325"/>
    </location>
    <ligand>
        <name>Zn(2+)</name>
        <dbReference type="ChEBI" id="CHEBI:29105"/>
        <label>2</label>
    </ligand>
</feature>
<evidence type="ECO:0000256" key="4">
    <source>
        <dbReference type="ARBA" id="ARBA00022723"/>
    </source>
</evidence>
<proteinExistence type="inferred from homology"/>
<feature type="active site" description="Proton acceptor" evidence="7">
    <location>
        <position position="211"/>
    </location>
</feature>
<dbReference type="OrthoDB" id="9772053at2"/>
<evidence type="ECO:0000313" key="9">
    <source>
        <dbReference type="EMBL" id="HCE17162.1"/>
    </source>
</evidence>
<dbReference type="AlphaFoldDB" id="A0A3D1JF78"/>
<dbReference type="PANTHER" id="PTHR32481:SF0">
    <property type="entry name" value="AMINOPEPTIDASE YPDE-RELATED"/>
    <property type="match status" value="1"/>
</dbReference>
<dbReference type="InterPro" id="IPR051464">
    <property type="entry name" value="Peptidase_M42_aminopept"/>
</dbReference>
<feature type="binding site" evidence="8">
    <location>
        <position position="182"/>
    </location>
    <ligand>
        <name>Zn(2+)</name>
        <dbReference type="ChEBI" id="CHEBI:29105"/>
        <label>1</label>
    </ligand>
</feature>
<dbReference type="CDD" id="cd05656">
    <property type="entry name" value="M42_Frv"/>
    <property type="match status" value="1"/>
</dbReference>